<dbReference type="PANTHER" id="PTHR41534">
    <property type="entry name" value="BLR3401 PROTEIN"/>
    <property type="match status" value="1"/>
</dbReference>
<comment type="pathway">
    <text evidence="1">Aromatic compound metabolism.</text>
</comment>
<dbReference type="AlphaFoldDB" id="A0A918XGU2"/>
<dbReference type="Pfam" id="PF00866">
    <property type="entry name" value="Ring_hydroxyl_B"/>
    <property type="match status" value="1"/>
</dbReference>
<dbReference type="GO" id="GO:0051213">
    <property type="term" value="F:dioxygenase activity"/>
    <property type="evidence" value="ECO:0007669"/>
    <property type="project" value="UniProtKB-KW"/>
</dbReference>
<evidence type="ECO:0000256" key="4">
    <source>
        <dbReference type="ARBA" id="ARBA00022964"/>
    </source>
</evidence>
<evidence type="ECO:0000313" key="7">
    <source>
        <dbReference type="Proteomes" id="UP000644693"/>
    </source>
</evidence>
<dbReference type="PANTHER" id="PTHR41534:SF2">
    <property type="entry name" value="3-PHENYLPROPIONATE_CINNAMIC ACID DIOXYGENASE SUBUNIT BETA"/>
    <property type="match status" value="1"/>
</dbReference>
<comment type="similarity">
    <text evidence="2">Belongs to the bacterial ring-hydroxylating dioxygenase beta subunit family.</text>
</comment>
<name>A0A918XGU2_9GAMM</name>
<keyword evidence="5" id="KW-0560">Oxidoreductase</keyword>
<dbReference type="Proteomes" id="UP000644693">
    <property type="component" value="Unassembled WGS sequence"/>
</dbReference>
<protein>
    <recommendedName>
        <fullName evidence="8">Aromatic-ring-hydroxylating dioxygenase subunit beta</fullName>
    </recommendedName>
</protein>
<accession>A0A918XGU2</accession>
<evidence type="ECO:0000256" key="5">
    <source>
        <dbReference type="ARBA" id="ARBA00023002"/>
    </source>
</evidence>
<keyword evidence="7" id="KW-1185">Reference proteome</keyword>
<organism evidence="6 7">
    <name type="scientific">Parahalioglobus pacificus</name>
    <dbReference type="NCBI Taxonomy" id="930806"/>
    <lineage>
        <taxon>Bacteria</taxon>
        <taxon>Pseudomonadati</taxon>
        <taxon>Pseudomonadota</taxon>
        <taxon>Gammaproteobacteria</taxon>
        <taxon>Cellvibrionales</taxon>
        <taxon>Halieaceae</taxon>
        <taxon>Parahalioglobus</taxon>
    </lineage>
</organism>
<dbReference type="InterPro" id="IPR032710">
    <property type="entry name" value="NTF2-like_dom_sf"/>
</dbReference>
<dbReference type="EMBL" id="BMYM01000001">
    <property type="protein sequence ID" value="GHD30723.1"/>
    <property type="molecule type" value="Genomic_DNA"/>
</dbReference>
<sequence>MSLSVAVTADTQRAVERFYAYEARLLDERQYQQWLALLSESISYIVPARVNAAVDNRQRGNESMLAVANELERADGEGCPLREESYIHLMLRVERAYKPNSWSENPPARTRRLVANIEVMEATEDSFTIWSHFHLHYARPGSRSCLYSGQRKDVIVIAADTDAGFKLAGREVILDYADIELPTVGLLF</sequence>
<proteinExistence type="inferred from homology"/>
<dbReference type="GO" id="GO:0019380">
    <property type="term" value="P:3-phenylpropionate catabolic process"/>
    <property type="evidence" value="ECO:0007669"/>
    <property type="project" value="TreeGrafter"/>
</dbReference>
<evidence type="ECO:0000256" key="1">
    <source>
        <dbReference type="ARBA" id="ARBA00005211"/>
    </source>
</evidence>
<reference evidence="6" key="1">
    <citation type="journal article" date="2014" name="Int. J. Syst. Evol. Microbiol.">
        <title>Complete genome sequence of Corynebacterium casei LMG S-19264T (=DSM 44701T), isolated from a smear-ripened cheese.</title>
        <authorList>
            <consortium name="US DOE Joint Genome Institute (JGI-PGF)"/>
            <person name="Walter F."/>
            <person name="Albersmeier A."/>
            <person name="Kalinowski J."/>
            <person name="Ruckert C."/>
        </authorList>
    </citation>
    <scope>NUCLEOTIDE SEQUENCE</scope>
    <source>
        <strain evidence="6">KCTC 23430</strain>
    </source>
</reference>
<dbReference type="InterPro" id="IPR000391">
    <property type="entry name" value="Rng_hydr_dOase-bsu"/>
</dbReference>
<dbReference type="Gene3D" id="3.10.450.50">
    <property type="match status" value="1"/>
</dbReference>
<evidence type="ECO:0000313" key="6">
    <source>
        <dbReference type="EMBL" id="GHD30723.1"/>
    </source>
</evidence>
<dbReference type="CDD" id="cd00667">
    <property type="entry name" value="ring_hydroxylating_dioxygenases_beta"/>
    <property type="match status" value="1"/>
</dbReference>
<gene>
    <name evidence="6" type="ORF">GCM10007053_12810</name>
</gene>
<dbReference type="SUPFAM" id="SSF54427">
    <property type="entry name" value="NTF2-like"/>
    <property type="match status" value="1"/>
</dbReference>
<evidence type="ECO:0008006" key="8">
    <source>
        <dbReference type="Google" id="ProtNLM"/>
    </source>
</evidence>
<dbReference type="RefSeq" id="WP_189476355.1">
    <property type="nucleotide sequence ID" value="NZ_BMYM01000001.1"/>
</dbReference>
<evidence type="ECO:0000256" key="3">
    <source>
        <dbReference type="ARBA" id="ARBA00022797"/>
    </source>
</evidence>
<keyword evidence="4" id="KW-0223">Dioxygenase</keyword>
<keyword evidence="3" id="KW-0058">Aromatic hydrocarbons catabolism</keyword>
<evidence type="ECO:0000256" key="2">
    <source>
        <dbReference type="ARBA" id="ARBA00009570"/>
    </source>
</evidence>
<reference evidence="6" key="2">
    <citation type="submission" date="2020-09" db="EMBL/GenBank/DDBJ databases">
        <authorList>
            <person name="Sun Q."/>
            <person name="Kim S."/>
        </authorList>
    </citation>
    <scope>NUCLEOTIDE SEQUENCE</scope>
    <source>
        <strain evidence="6">KCTC 23430</strain>
    </source>
</reference>
<comment type="caution">
    <text evidence="6">The sequence shown here is derived from an EMBL/GenBank/DDBJ whole genome shotgun (WGS) entry which is preliminary data.</text>
</comment>